<evidence type="ECO:0000256" key="2">
    <source>
        <dbReference type="ARBA" id="ARBA00007362"/>
    </source>
</evidence>
<protein>
    <recommendedName>
        <fullName evidence="8">EamA domain-containing protein</fullName>
    </recommendedName>
</protein>
<evidence type="ECO:0000313" key="9">
    <source>
        <dbReference type="EMBL" id="ANO51260.1"/>
    </source>
</evidence>
<feature type="transmembrane region" description="Helical" evidence="7">
    <location>
        <begin position="213"/>
        <end position="237"/>
    </location>
</feature>
<feature type="transmembrane region" description="Helical" evidence="7">
    <location>
        <begin position="35"/>
        <end position="50"/>
    </location>
</feature>
<feature type="transmembrane region" description="Helical" evidence="7">
    <location>
        <begin position="118"/>
        <end position="136"/>
    </location>
</feature>
<feature type="transmembrane region" description="Helical" evidence="7">
    <location>
        <begin position="86"/>
        <end position="106"/>
    </location>
</feature>
<feature type="transmembrane region" description="Helical" evidence="7">
    <location>
        <begin position="148"/>
        <end position="168"/>
    </location>
</feature>
<evidence type="ECO:0000256" key="5">
    <source>
        <dbReference type="ARBA" id="ARBA00023136"/>
    </source>
</evidence>
<dbReference type="Pfam" id="PF00892">
    <property type="entry name" value="EamA"/>
    <property type="match status" value="2"/>
</dbReference>
<feature type="transmembrane region" description="Helical" evidence="7">
    <location>
        <begin position="62"/>
        <end position="80"/>
    </location>
</feature>
<dbReference type="AlphaFoldDB" id="A0A193LFF0"/>
<evidence type="ECO:0000256" key="4">
    <source>
        <dbReference type="ARBA" id="ARBA00022989"/>
    </source>
</evidence>
<evidence type="ECO:0000313" key="10">
    <source>
        <dbReference type="Proteomes" id="UP000092695"/>
    </source>
</evidence>
<proteinExistence type="inferred from homology"/>
<keyword evidence="10" id="KW-1185">Reference proteome</keyword>
<feature type="region of interest" description="Disordered" evidence="6">
    <location>
        <begin position="293"/>
        <end position="315"/>
    </location>
</feature>
<dbReference type="InterPro" id="IPR050638">
    <property type="entry name" value="AA-Vitamin_Transporters"/>
</dbReference>
<dbReference type="GO" id="GO:0016020">
    <property type="term" value="C:membrane"/>
    <property type="evidence" value="ECO:0007669"/>
    <property type="project" value="UniProtKB-SubCell"/>
</dbReference>
<feature type="transmembrane region" description="Helical" evidence="7">
    <location>
        <begin position="244"/>
        <end position="262"/>
    </location>
</feature>
<keyword evidence="3 7" id="KW-0812">Transmembrane</keyword>
<dbReference type="KEGG" id="woc:BA177_08645"/>
<keyword evidence="5 7" id="KW-0472">Membrane</keyword>
<dbReference type="EMBL" id="CP016268">
    <property type="protein sequence ID" value="ANO51260.1"/>
    <property type="molecule type" value="Genomic_DNA"/>
</dbReference>
<evidence type="ECO:0000256" key="3">
    <source>
        <dbReference type="ARBA" id="ARBA00022692"/>
    </source>
</evidence>
<dbReference type="InterPro" id="IPR000620">
    <property type="entry name" value="EamA_dom"/>
</dbReference>
<dbReference type="Proteomes" id="UP000092695">
    <property type="component" value="Chromosome"/>
</dbReference>
<keyword evidence="4 7" id="KW-1133">Transmembrane helix</keyword>
<dbReference type="OrthoDB" id="2352272at2"/>
<evidence type="ECO:0000259" key="8">
    <source>
        <dbReference type="Pfam" id="PF00892"/>
    </source>
</evidence>
<accession>A0A193LFF0</accession>
<name>A0A193LFF0_9GAMM</name>
<dbReference type="RefSeq" id="WP_068615438.1">
    <property type="nucleotide sequence ID" value="NZ_CP016268.1"/>
</dbReference>
<dbReference type="InterPro" id="IPR037185">
    <property type="entry name" value="EmrE-like"/>
</dbReference>
<comment type="subcellular location">
    <subcellularLocation>
        <location evidence="1">Membrane</location>
        <topology evidence="1">Multi-pass membrane protein</topology>
    </subcellularLocation>
</comment>
<dbReference type="PANTHER" id="PTHR32322:SF2">
    <property type="entry name" value="EAMA DOMAIN-CONTAINING PROTEIN"/>
    <property type="match status" value="1"/>
</dbReference>
<reference evidence="9 10" key="1">
    <citation type="submission" date="2016-06" db="EMBL/GenBank/DDBJ databases">
        <title>Complete genome sequence of a deep-branching marine Gamma Proteobacterium Woeseia oceani type strain XK5.</title>
        <authorList>
            <person name="Mu D."/>
            <person name="Du Z."/>
        </authorList>
    </citation>
    <scope>NUCLEOTIDE SEQUENCE [LARGE SCALE GENOMIC DNA]</scope>
    <source>
        <strain evidence="9 10">XK5</strain>
    </source>
</reference>
<organism evidence="9 10">
    <name type="scientific">Woeseia oceani</name>
    <dbReference type="NCBI Taxonomy" id="1548547"/>
    <lineage>
        <taxon>Bacteria</taxon>
        <taxon>Pseudomonadati</taxon>
        <taxon>Pseudomonadota</taxon>
        <taxon>Gammaproteobacteria</taxon>
        <taxon>Woeseiales</taxon>
        <taxon>Woeseiaceae</taxon>
        <taxon>Woeseia</taxon>
    </lineage>
</organism>
<feature type="transmembrane region" description="Helical" evidence="7">
    <location>
        <begin position="188"/>
        <end position="207"/>
    </location>
</feature>
<dbReference type="PANTHER" id="PTHR32322">
    <property type="entry name" value="INNER MEMBRANE TRANSPORTER"/>
    <property type="match status" value="1"/>
</dbReference>
<sequence length="315" mass="34068">MNNTLLYTLTVLIWGSTWLAIEFQLGVVATEVSVFYRYVLASGLLFAWCYRGRKRLRFGAAAHLRFMLLGLLMFSLNYVLAYRAQVFVTSAFAAIVFSTMLWMNMINARLFFGARSDWRAIGGSLLGIAGIVVIFYPQIEALSLNDATVYGTLIALLGALLASFGNMVSQDAQSRGLPILQSNAWGMAYGALFTGLIALSMDSGFVFDWRPAYLVSLIYLAVIGSIVAFGAYLTLLGRIGAHKAGYATVLFPVVALTLSVLFEGLNISASLLTGTLLVLAGNVFVLRARKRPAAPDSSAPPLTAPQSRAPKPPLI</sequence>
<evidence type="ECO:0000256" key="1">
    <source>
        <dbReference type="ARBA" id="ARBA00004141"/>
    </source>
</evidence>
<feature type="domain" description="EamA" evidence="8">
    <location>
        <begin position="151"/>
        <end position="286"/>
    </location>
</feature>
<comment type="similarity">
    <text evidence="2">Belongs to the EamA transporter family.</text>
</comment>
<gene>
    <name evidence="9" type="ORF">BA177_08645</name>
</gene>
<feature type="domain" description="EamA" evidence="8">
    <location>
        <begin position="6"/>
        <end position="135"/>
    </location>
</feature>
<evidence type="ECO:0000256" key="7">
    <source>
        <dbReference type="SAM" id="Phobius"/>
    </source>
</evidence>
<dbReference type="SUPFAM" id="SSF103481">
    <property type="entry name" value="Multidrug resistance efflux transporter EmrE"/>
    <property type="match status" value="2"/>
</dbReference>
<evidence type="ECO:0000256" key="6">
    <source>
        <dbReference type="SAM" id="MobiDB-lite"/>
    </source>
</evidence>
<feature type="transmembrane region" description="Helical" evidence="7">
    <location>
        <begin position="268"/>
        <end position="286"/>
    </location>
</feature>